<gene>
    <name evidence="1" type="ORF">SAY86_029006</name>
</gene>
<name>A0AAN7M0L9_TRANT</name>
<dbReference type="AlphaFoldDB" id="A0AAN7M0L9"/>
<sequence length="127" mass="14254">MCYIEEPITSKSLEEWLLPDGSSKHKVAIDKLLQTTGTSYRVNPTFQKNLRTLITCGAILPREPMPSNITIRLLSSTVGANRHTPLDNQLMDTNAQLWYIIRENISNFEVIDLMDNAGKFLDGLSCG</sequence>
<evidence type="ECO:0000313" key="1">
    <source>
        <dbReference type="EMBL" id="KAK4796680.1"/>
    </source>
</evidence>
<evidence type="ECO:0000313" key="2">
    <source>
        <dbReference type="Proteomes" id="UP001346149"/>
    </source>
</evidence>
<keyword evidence="2" id="KW-1185">Reference proteome</keyword>
<comment type="caution">
    <text evidence="1">The sequence shown here is derived from an EMBL/GenBank/DDBJ whole genome shotgun (WGS) entry which is preliminary data.</text>
</comment>
<accession>A0AAN7M0L9</accession>
<protein>
    <submittedName>
        <fullName evidence="1">Uncharacterized protein</fullName>
    </submittedName>
</protein>
<reference evidence="1 2" key="1">
    <citation type="journal article" date="2023" name="Hortic Res">
        <title>Pangenome of water caltrop reveals structural variations and asymmetric subgenome divergence after allopolyploidization.</title>
        <authorList>
            <person name="Zhang X."/>
            <person name="Chen Y."/>
            <person name="Wang L."/>
            <person name="Yuan Y."/>
            <person name="Fang M."/>
            <person name="Shi L."/>
            <person name="Lu R."/>
            <person name="Comes H.P."/>
            <person name="Ma Y."/>
            <person name="Chen Y."/>
            <person name="Huang G."/>
            <person name="Zhou Y."/>
            <person name="Zheng Z."/>
            <person name="Qiu Y."/>
        </authorList>
    </citation>
    <scope>NUCLEOTIDE SEQUENCE [LARGE SCALE GENOMIC DNA]</scope>
    <source>
        <strain evidence="1">F231</strain>
    </source>
</reference>
<dbReference type="Proteomes" id="UP001346149">
    <property type="component" value="Unassembled WGS sequence"/>
</dbReference>
<proteinExistence type="predicted"/>
<dbReference type="EMBL" id="JAXQNO010000006">
    <property type="protein sequence ID" value="KAK4796680.1"/>
    <property type="molecule type" value="Genomic_DNA"/>
</dbReference>
<organism evidence="1 2">
    <name type="scientific">Trapa natans</name>
    <name type="common">Water chestnut</name>
    <dbReference type="NCBI Taxonomy" id="22666"/>
    <lineage>
        <taxon>Eukaryota</taxon>
        <taxon>Viridiplantae</taxon>
        <taxon>Streptophyta</taxon>
        <taxon>Embryophyta</taxon>
        <taxon>Tracheophyta</taxon>
        <taxon>Spermatophyta</taxon>
        <taxon>Magnoliopsida</taxon>
        <taxon>eudicotyledons</taxon>
        <taxon>Gunneridae</taxon>
        <taxon>Pentapetalae</taxon>
        <taxon>rosids</taxon>
        <taxon>malvids</taxon>
        <taxon>Myrtales</taxon>
        <taxon>Lythraceae</taxon>
        <taxon>Trapa</taxon>
    </lineage>
</organism>